<dbReference type="GO" id="GO:0005886">
    <property type="term" value="C:plasma membrane"/>
    <property type="evidence" value="ECO:0007669"/>
    <property type="project" value="UniProtKB-SubCell"/>
</dbReference>
<feature type="domain" description="Flavodoxin-like" evidence="18">
    <location>
        <begin position="78"/>
        <end position="235"/>
    </location>
</feature>
<keyword evidence="8 14" id="KW-1133">Transmembrane helix</keyword>
<keyword evidence="13 14" id="KW-0753">Steroid metabolism</keyword>
<keyword evidence="4 14" id="KW-0256">Endoplasmic reticulum</keyword>
<feature type="binding site" evidence="14">
    <location>
        <position position="674"/>
    </location>
    <ligand>
        <name>NADP(+)</name>
        <dbReference type="ChEBI" id="CHEBI:58349"/>
    </ligand>
</feature>
<feature type="binding site" evidence="14">
    <location>
        <position position="219"/>
    </location>
    <ligand>
        <name>FMN</name>
        <dbReference type="ChEBI" id="CHEBI:58210"/>
    </ligand>
</feature>
<feature type="binding site" evidence="14">
    <location>
        <begin position="84"/>
        <end position="89"/>
    </location>
    <ligand>
        <name>FMN</name>
        <dbReference type="ChEBI" id="CHEBI:58210"/>
    </ligand>
</feature>
<comment type="caution">
    <text evidence="20">The sequence shown here is derived from an EMBL/GenBank/DDBJ whole genome shotgun (WGS) entry which is preliminary data.</text>
</comment>
<dbReference type="InterPro" id="IPR003097">
    <property type="entry name" value="CysJ-like_FAD-binding"/>
</dbReference>
<dbReference type="InterPro" id="IPR001094">
    <property type="entry name" value="Flavdoxin-like"/>
</dbReference>
<dbReference type="InterPro" id="IPR008254">
    <property type="entry name" value="Flavodoxin/NO_synth"/>
</dbReference>
<dbReference type="Gene3D" id="3.40.50.360">
    <property type="match status" value="1"/>
</dbReference>
<dbReference type="GO" id="GO:0003958">
    <property type="term" value="F:NADPH-hemoprotein reductase activity"/>
    <property type="evidence" value="ECO:0007669"/>
    <property type="project" value="UniProtKB-UniRule"/>
</dbReference>
<evidence type="ECO:0000256" key="7">
    <source>
        <dbReference type="ARBA" id="ARBA00022955"/>
    </source>
</evidence>
<comment type="similarity">
    <text evidence="14">In the N-terminal section; belongs to the flavodoxin family.</text>
</comment>
<evidence type="ECO:0000256" key="3">
    <source>
        <dbReference type="ARBA" id="ARBA00022692"/>
    </source>
</evidence>
<dbReference type="InterPro" id="IPR001433">
    <property type="entry name" value="OxRdtase_FAD/NAD-bd"/>
</dbReference>
<comment type="similarity">
    <text evidence="14 15">In the C-terminal section; belongs to the flavoprotein pyridine nucleotide cytochrome reductase family.</text>
</comment>
<evidence type="ECO:0000256" key="10">
    <source>
        <dbReference type="ARBA" id="ARBA00023011"/>
    </source>
</evidence>
<comment type="catalytic activity">
    <reaction evidence="14 15">
        <text>2 oxidized [cytochrome P450] + NADPH = 2 reduced [cytochrome P450] + NADP(+) + H(+)</text>
        <dbReference type="Rhea" id="RHEA:24040"/>
        <dbReference type="Rhea" id="RHEA-COMP:14627"/>
        <dbReference type="Rhea" id="RHEA-COMP:14628"/>
        <dbReference type="ChEBI" id="CHEBI:15378"/>
        <dbReference type="ChEBI" id="CHEBI:55376"/>
        <dbReference type="ChEBI" id="CHEBI:57783"/>
        <dbReference type="ChEBI" id="CHEBI:58349"/>
        <dbReference type="ChEBI" id="CHEBI:60344"/>
        <dbReference type="EC" id="1.6.2.4"/>
    </reaction>
</comment>
<dbReference type="SUPFAM" id="SSF52218">
    <property type="entry name" value="Flavoproteins"/>
    <property type="match status" value="1"/>
</dbReference>
<reference evidence="20" key="1">
    <citation type="submission" date="2020-12" db="EMBL/GenBank/DDBJ databases">
        <title>Metabolic potential, ecology and presence of endohyphal bacteria is reflected in genomic diversity of Mucoromycotina.</title>
        <authorList>
            <person name="Muszewska A."/>
            <person name="Okrasinska A."/>
            <person name="Steczkiewicz K."/>
            <person name="Drgas O."/>
            <person name="Orlowska M."/>
            <person name="Perlinska-Lenart U."/>
            <person name="Aleksandrzak-Piekarczyk T."/>
            <person name="Szatraj K."/>
            <person name="Zielenkiewicz U."/>
            <person name="Pilsyk S."/>
            <person name="Malc E."/>
            <person name="Mieczkowski P."/>
            <person name="Kruszewska J.S."/>
            <person name="Biernat P."/>
            <person name="Pawlowska J."/>
        </authorList>
    </citation>
    <scope>NUCLEOTIDE SEQUENCE</scope>
    <source>
        <strain evidence="20">WA0000067209</strain>
    </source>
</reference>
<keyword evidence="6 14" id="KW-0521">NADP</keyword>
<dbReference type="PIRSF" id="PIRSF000208">
    <property type="entry name" value="P450R"/>
    <property type="match status" value="1"/>
</dbReference>
<feature type="binding site" evidence="14">
    <location>
        <begin position="637"/>
        <end position="641"/>
    </location>
    <ligand>
        <name>NADP(+)</name>
        <dbReference type="ChEBI" id="CHEBI:58349"/>
    </ligand>
</feature>
<dbReference type="GO" id="GO:0006696">
    <property type="term" value="P:ergosterol biosynthetic process"/>
    <property type="evidence" value="ECO:0007669"/>
    <property type="project" value="UniProtKB-UniRule"/>
</dbReference>
<dbReference type="GO" id="GO:0050661">
    <property type="term" value="F:NADP binding"/>
    <property type="evidence" value="ECO:0007669"/>
    <property type="project" value="UniProtKB-UniRule"/>
</dbReference>
<feature type="binding site" evidence="14">
    <location>
        <begin position="184"/>
        <end position="193"/>
    </location>
    <ligand>
        <name>FMN</name>
        <dbReference type="ChEBI" id="CHEBI:58210"/>
    </ligand>
</feature>
<evidence type="ECO:0000256" key="5">
    <source>
        <dbReference type="ARBA" id="ARBA00022827"/>
    </source>
</evidence>
<keyword evidence="7 14" id="KW-0752">Steroid biosynthesis</keyword>
<feature type="binding site" evidence="14">
    <location>
        <position position="569"/>
    </location>
    <ligand>
        <name>NADP(+)</name>
        <dbReference type="ChEBI" id="CHEBI:58349"/>
    </ligand>
</feature>
<dbReference type="EC" id="1.6.2.4" evidence="14 15"/>
<keyword evidence="14" id="KW-0443">Lipid metabolism</keyword>
<keyword evidence="3 14" id="KW-0812">Transmembrane</keyword>
<dbReference type="GO" id="GO:0010181">
    <property type="term" value="F:FMN binding"/>
    <property type="evidence" value="ECO:0007669"/>
    <property type="project" value="UniProtKB-UniRule"/>
</dbReference>
<dbReference type="PRINTS" id="PR00371">
    <property type="entry name" value="FPNCR"/>
</dbReference>
<evidence type="ECO:0000256" key="11">
    <source>
        <dbReference type="ARBA" id="ARBA00023136"/>
    </source>
</evidence>
<feature type="binding site" evidence="14">
    <location>
        <position position="305"/>
    </location>
    <ligand>
        <name>NADP(+)</name>
        <dbReference type="ChEBI" id="CHEBI:58349"/>
    </ligand>
</feature>
<keyword evidence="1 14" id="KW-0285">Flavoprotein</keyword>
<dbReference type="FunFam" id="3.40.50.360:FF:000024">
    <property type="entry name" value="NADPH--cytochrome P450 reductase"/>
    <property type="match status" value="1"/>
</dbReference>
<name>A0A8H7Q6J5_MORIS</name>
<evidence type="ECO:0000259" key="18">
    <source>
        <dbReference type="PROSITE" id="PS50902"/>
    </source>
</evidence>
<dbReference type="Pfam" id="PF00667">
    <property type="entry name" value="FAD_binding_1"/>
    <property type="match status" value="1"/>
</dbReference>
<keyword evidence="5 14" id="KW-0274">FAD</keyword>
<accession>A0A8H7Q6J5</accession>
<evidence type="ECO:0000256" key="1">
    <source>
        <dbReference type="ARBA" id="ARBA00022630"/>
    </source>
</evidence>
<dbReference type="SUPFAM" id="SSF52343">
    <property type="entry name" value="Ferredoxin reductase-like, C-terminal NADP-linked domain"/>
    <property type="match status" value="1"/>
</dbReference>
<dbReference type="InterPro" id="IPR029039">
    <property type="entry name" value="Flavoprotein-like_sf"/>
</dbReference>
<dbReference type="Gene3D" id="1.20.990.10">
    <property type="entry name" value="NADPH-cytochrome p450 Reductase, Chain A, domain 3"/>
    <property type="match status" value="1"/>
</dbReference>
<evidence type="ECO:0000256" key="6">
    <source>
        <dbReference type="ARBA" id="ARBA00022857"/>
    </source>
</evidence>
<dbReference type="PROSITE" id="PS50902">
    <property type="entry name" value="FLAVODOXIN_LIKE"/>
    <property type="match status" value="1"/>
</dbReference>
<feature type="binding site" evidence="14">
    <location>
        <begin position="631"/>
        <end position="632"/>
    </location>
    <ligand>
        <name>NADP(+)</name>
        <dbReference type="ChEBI" id="CHEBI:58349"/>
    </ligand>
</feature>
<keyword evidence="16" id="KW-0175">Coiled coil</keyword>
<dbReference type="InterPro" id="IPR017938">
    <property type="entry name" value="Riboflavin_synthase-like_b-brl"/>
</dbReference>
<feature type="coiled-coil region" evidence="16">
    <location>
        <begin position="404"/>
        <end position="431"/>
    </location>
</feature>
<dbReference type="GO" id="GO:0005741">
    <property type="term" value="C:mitochondrial outer membrane"/>
    <property type="evidence" value="ECO:0007669"/>
    <property type="project" value="UniProtKB-SubCell"/>
</dbReference>
<dbReference type="HAMAP" id="MF_03212">
    <property type="entry name" value="NCPR"/>
    <property type="match status" value="1"/>
</dbReference>
<feature type="binding site" evidence="14">
    <location>
        <position position="712"/>
    </location>
    <ligand>
        <name>FAD</name>
        <dbReference type="ChEBI" id="CHEBI:57692"/>
    </ligand>
</feature>
<feature type="compositionally biased region" description="Polar residues" evidence="17">
    <location>
        <begin position="41"/>
        <end position="51"/>
    </location>
</feature>
<keyword evidence="12 14" id="KW-1207">Sterol metabolism</keyword>
<feature type="binding site" evidence="14">
    <location>
        <position position="488"/>
    </location>
    <ligand>
        <name>FAD</name>
        <dbReference type="ChEBI" id="CHEBI:57692"/>
    </ligand>
</feature>
<dbReference type="OrthoDB" id="1856718at2759"/>
<organism evidence="20 21">
    <name type="scientific">Mortierella isabellina</name>
    <name type="common">Filamentous fungus</name>
    <name type="synonym">Umbelopsis isabellina</name>
    <dbReference type="NCBI Taxonomy" id="91625"/>
    <lineage>
        <taxon>Eukaryota</taxon>
        <taxon>Fungi</taxon>
        <taxon>Fungi incertae sedis</taxon>
        <taxon>Mucoromycota</taxon>
        <taxon>Mucoromycotina</taxon>
        <taxon>Umbelopsidomycetes</taxon>
        <taxon>Umbelopsidales</taxon>
        <taxon>Umbelopsidaceae</taxon>
        <taxon>Umbelopsis</taxon>
    </lineage>
</organism>
<dbReference type="SUPFAM" id="SSF63380">
    <property type="entry name" value="Riboflavin synthase domain-like"/>
    <property type="match status" value="1"/>
</dbReference>
<dbReference type="FunFam" id="3.40.50.80:FF:000001">
    <property type="entry name" value="NADPH--cytochrome P450 reductase 1"/>
    <property type="match status" value="1"/>
</dbReference>
<keyword evidence="14" id="KW-1000">Mitochondrion outer membrane</keyword>
<dbReference type="GO" id="GO:0005829">
    <property type="term" value="C:cytosol"/>
    <property type="evidence" value="ECO:0007669"/>
    <property type="project" value="TreeGrafter"/>
</dbReference>
<dbReference type="CDD" id="cd06204">
    <property type="entry name" value="CYPOR"/>
    <property type="match status" value="1"/>
</dbReference>
<dbReference type="AlphaFoldDB" id="A0A8H7Q6J5"/>
<dbReference type="InterPro" id="IPR023208">
    <property type="entry name" value="P450R"/>
</dbReference>
<evidence type="ECO:0000256" key="8">
    <source>
        <dbReference type="ARBA" id="ARBA00022989"/>
    </source>
</evidence>
<dbReference type="PANTHER" id="PTHR19384">
    <property type="entry name" value="NITRIC OXIDE SYNTHASE-RELATED"/>
    <property type="match status" value="1"/>
</dbReference>
<keyword evidence="14" id="KW-1003">Cell membrane</keyword>
<dbReference type="PANTHER" id="PTHR19384:SF17">
    <property type="entry name" value="NADPH--CYTOCHROME P450 REDUCTASE"/>
    <property type="match status" value="1"/>
</dbReference>
<proteinExistence type="inferred from homology"/>
<dbReference type="EMBL" id="JAEPQZ010000001">
    <property type="protein sequence ID" value="KAG2186193.1"/>
    <property type="molecule type" value="Genomic_DNA"/>
</dbReference>
<evidence type="ECO:0000256" key="4">
    <source>
        <dbReference type="ARBA" id="ARBA00022824"/>
    </source>
</evidence>
<keyword evidence="21" id="KW-1185">Reference proteome</keyword>
<keyword evidence="14" id="KW-0496">Mitochondrion</keyword>
<evidence type="ECO:0000256" key="15">
    <source>
        <dbReference type="PIRNR" id="PIRNR000208"/>
    </source>
</evidence>
<comment type="caution">
    <text evidence="14">Lacks conserved residue(s) required for the propagation of feature annotation.</text>
</comment>
<dbReference type="GO" id="GO:0050660">
    <property type="term" value="F:flavin adenine dinucleotide binding"/>
    <property type="evidence" value="ECO:0007669"/>
    <property type="project" value="UniProtKB-UniRule"/>
</dbReference>
<dbReference type="InterPro" id="IPR023173">
    <property type="entry name" value="NADPH_Cyt_P450_Rdtase_alpha"/>
</dbReference>
<dbReference type="InterPro" id="IPR001709">
    <property type="entry name" value="Flavoprot_Pyr_Nucl_cyt_Rdtase"/>
</dbReference>
<feature type="binding site" evidence="14">
    <location>
        <begin position="482"/>
        <end position="484"/>
    </location>
    <ligand>
        <name>FAD</name>
        <dbReference type="ChEBI" id="CHEBI:57692"/>
    </ligand>
</feature>
<gene>
    <name evidence="20" type="ORF">INT43_002631</name>
</gene>
<evidence type="ECO:0000256" key="14">
    <source>
        <dbReference type="HAMAP-Rule" id="MF_03212"/>
    </source>
</evidence>
<dbReference type="Pfam" id="PF00258">
    <property type="entry name" value="Flavodoxin_1"/>
    <property type="match status" value="1"/>
</dbReference>
<keyword evidence="14" id="KW-0444">Lipid biosynthesis</keyword>
<keyword evidence="9 14" id="KW-0560">Oxidoreductase</keyword>
<keyword evidence="2 14" id="KW-0288">FMN</keyword>
<dbReference type="Gene3D" id="3.40.50.80">
    <property type="entry name" value="Nucleotide-binding domain of ferredoxin-NADP reductase (FNR) module"/>
    <property type="match status" value="1"/>
</dbReference>
<evidence type="ECO:0000313" key="21">
    <source>
        <dbReference type="Proteomes" id="UP000654370"/>
    </source>
</evidence>
<feature type="transmembrane region" description="Helical" evidence="14">
    <location>
        <begin position="12"/>
        <end position="32"/>
    </location>
</feature>
<keyword evidence="11 14" id="KW-0472">Membrane</keyword>
<feature type="domain" description="FAD-binding FR-type" evidence="19">
    <location>
        <begin position="287"/>
        <end position="538"/>
    </location>
</feature>
<dbReference type="GO" id="GO:0005789">
    <property type="term" value="C:endoplasmic reticulum membrane"/>
    <property type="evidence" value="ECO:0007669"/>
    <property type="project" value="UniProtKB-SubCell"/>
</dbReference>
<feature type="binding site" evidence="14">
    <location>
        <begin position="135"/>
        <end position="138"/>
    </location>
    <ligand>
        <name>FMN</name>
        <dbReference type="ChEBI" id="CHEBI:58210"/>
    </ligand>
</feature>
<comment type="cofactor">
    <cofactor evidence="14">
        <name>FAD</name>
        <dbReference type="ChEBI" id="CHEBI:57692"/>
    </cofactor>
    <text evidence="14">Binds 1 FAD per monomer.</text>
</comment>
<evidence type="ECO:0000256" key="17">
    <source>
        <dbReference type="SAM" id="MobiDB-lite"/>
    </source>
</evidence>
<dbReference type="Gene3D" id="2.40.30.10">
    <property type="entry name" value="Translation factors"/>
    <property type="match status" value="1"/>
</dbReference>
<feature type="region of interest" description="Disordered" evidence="17">
    <location>
        <begin position="41"/>
        <end position="64"/>
    </location>
</feature>
<comment type="function">
    <text evidence="14">This enzyme is required for electron transfer from NADP to cytochrome P450 in microsomes. It can also provide electron transfer to heme oxygenase and cytochrome B5. Involved in ergosterol biosynthesis.</text>
</comment>
<evidence type="ECO:0000313" key="20">
    <source>
        <dbReference type="EMBL" id="KAG2186193.1"/>
    </source>
</evidence>
<keyword evidence="10 14" id="KW-0756">Sterol biosynthesis</keyword>
<sequence length="713" mass="79987">MTQTTPAVLDPQSLFVLGTIGTISLGTLAWLARNHLFTSSNTKSKSHTQSDSAKKQAPAPPKKSRNFVEVMEKQERSVIVFYGSQTGTAEEYAARIAKEASQKYNVSAMTADLEEYDMEHLSQLPSHKLAIFVLATYGEGEPTDNAVQFWDMITQEETPEFAESDLSDMPGKPLKNLKYIAFGLGNKTYEHFNEAIRVVDKKLTEYGATRIGDRGEGDDDGSLEEDFMSWQESVWPVFCEAMQVSESSIGQAERTATFHAQELKDAPLGNLYLGELGDRSQETYDAKKPYPAHMQSRDLFTNSDRHCLHLDIDIKGSGLRYVTGDHIAIWPSNSETEVNRLVNALGLTDKVDVAVQVDAIDPAAPKKHPFPVPSTYRAIFRHYLDIATPPTRPVLGLIASFAPSDETKQYLEKLSKDKEAYKAEVVDACINLGQLLESVDNTHGAFDKIPFDVIVESLTRLQPRYYSISSSALESPDVISVTAVTLKYSPTSKPEHTVYGVATNYLWALHQSCHPESKLDESFPEYNVKGPRDAYLSEEGAKAPVHVRKSNFKLPRNPSVPIILVGPGTGVAPHRAFVRERAWQKRHGKDVGKTVLFFGCRRSDEDFLYKDEWPELFETLGGESRIVTAFSRETDQKVYVQHRLRECGEEMWKMISEQGAYIYVCGDAKRMAKDVQSAFIEFAQTYGDQSAQDAEQYVKDLRTKGRYQEDVWA</sequence>
<evidence type="ECO:0000256" key="9">
    <source>
        <dbReference type="ARBA" id="ARBA00023002"/>
    </source>
</evidence>
<feature type="binding site" evidence="14">
    <location>
        <begin position="500"/>
        <end position="503"/>
    </location>
    <ligand>
        <name>FAD</name>
        <dbReference type="ChEBI" id="CHEBI:57692"/>
    </ligand>
</feature>
<dbReference type="PRINTS" id="PR00369">
    <property type="entry name" value="FLAVODOXIN"/>
</dbReference>
<dbReference type="Pfam" id="PF00175">
    <property type="entry name" value="NAD_binding_1"/>
    <property type="match status" value="1"/>
</dbReference>
<dbReference type="InterPro" id="IPR039261">
    <property type="entry name" value="FNR_nucleotide-bd"/>
</dbReference>
<comment type="similarity">
    <text evidence="14">Belongs to the NADPH--cytochrome P450 reductase family.</text>
</comment>
<protein>
    <recommendedName>
        <fullName evidence="14 15">NADPH--cytochrome P450 reductase</fullName>
        <shortName evidence="14">CPR</shortName>
        <shortName evidence="14">P450R</shortName>
        <ecNumber evidence="14 15">1.6.2.4</ecNumber>
    </recommendedName>
</protein>
<evidence type="ECO:0000256" key="12">
    <source>
        <dbReference type="ARBA" id="ARBA00023166"/>
    </source>
</evidence>
<evidence type="ECO:0000256" key="13">
    <source>
        <dbReference type="ARBA" id="ARBA00023221"/>
    </source>
</evidence>
<dbReference type="Proteomes" id="UP000654370">
    <property type="component" value="Unassembled WGS sequence"/>
</dbReference>
<feature type="binding site" evidence="14">
    <location>
        <begin position="464"/>
        <end position="467"/>
    </location>
    <ligand>
        <name>FAD</name>
        <dbReference type="ChEBI" id="CHEBI:57692"/>
    </ligand>
</feature>
<comment type="subcellular location">
    <subcellularLocation>
        <location evidence="14">Endoplasmic reticulum membrane</location>
        <topology evidence="14">Single-pass membrane protein</topology>
        <orientation evidence="14">Cytoplasmic side</orientation>
    </subcellularLocation>
    <subcellularLocation>
        <location evidence="14">Mitochondrion outer membrane</location>
        <topology evidence="14">Single-pass membrane protein</topology>
        <orientation evidence="14">Cytoplasmic side</orientation>
    </subcellularLocation>
    <subcellularLocation>
        <location evidence="14">Cell membrane</location>
        <topology evidence="14">Single-pass membrane protein</topology>
        <orientation evidence="14">Cytoplasmic side</orientation>
    </subcellularLocation>
</comment>
<dbReference type="InterPro" id="IPR017927">
    <property type="entry name" value="FAD-bd_FR_type"/>
</dbReference>
<evidence type="ECO:0000256" key="2">
    <source>
        <dbReference type="ARBA" id="ARBA00022643"/>
    </source>
</evidence>
<evidence type="ECO:0000259" key="19">
    <source>
        <dbReference type="PROSITE" id="PS51384"/>
    </source>
</evidence>
<dbReference type="PROSITE" id="PS51384">
    <property type="entry name" value="FAD_FR"/>
    <property type="match status" value="1"/>
</dbReference>
<evidence type="ECO:0000256" key="16">
    <source>
        <dbReference type="SAM" id="Coils"/>
    </source>
</evidence>
<comment type="cofactor">
    <cofactor evidence="14">
        <name>FMN</name>
        <dbReference type="ChEBI" id="CHEBI:58210"/>
    </cofactor>
    <text evidence="14">Binds 1 FMN per monomer.</text>
</comment>